<reference evidence="2" key="1">
    <citation type="submission" date="2014-05" db="EMBL/GenBank/DDBJ databases">
        <title>The transcriptome of the halophilic microalga Tetraselmis sp. GSL018 isolated from the Great Salt Lake, Utah.</title>
        <authorList>
            <person name="Jinkerson R.E."/>
            <person name="D'Adamo S."/>
            <person name="Posewitz M.C."/>
        </authorList>
    </citation>
    <scope>NUCLEOTIDE SEQUENCE</scope>
    <source>
        <strain evidence="2">GSL018</strain>
    </source>
</reference>
<proteinExistence type="predicted"/>
<gene>
    <name evidence="2" type="ORF">TSPGSL018_7802</name>
</gene>
<organism evidence="2">
    <name type="scientific">Tetraselmis sp. GSL018</name>
    <dbReference type="NCBI Taxonomy" id="582737"/>
    <lineage>
        <taxon>Eukaryota</taxon>
        <taxon>Viridiplantae</taxon>
        <taxon>Chlorophyta</taxon>
        <taxon>core chlorophytes</taxon>
        <taxon>Chlorodendrophyceae</taxon>
        <taxon>Chlorodendrales</taxon>
        <taxon>Chlorodendraceae</taxon>
        <taxon>Tetraselmis</taxon>
    </lineage>
</organism>
<sequence>MSNPRRGQLRHQPSGSIKGRPSEISSHASCHRFQKPIGSMHVSNSPNSKTPPCRLAPSLPALTSEGKPDISNQLPLILLLESRARRDHIISSSTRPHSSKISPLGATTIIRLHQHLSRVSSNASAEICSAQR</sequence>
<name>A0A061REA8_9CHLO</name>
<evidence type="ECO:0000256" key="1">
    <source>
        <dbReference type="SAM" id="MobiDB-lite"/>
    </source>
</evidence>
<evidence type="ECO:0000313" key="2">
    <source>
        <dbReference type="EMBL" id="JAC68841.1"/>
    </source>
</evidence>
<feature type="region of interest" description="Disordered" evidence="1">
    <location>
        <begin position="1"/>
        <end position="67"/>
    </location>
</feature>
<accession>A0A061REA8</accession>
<feature type="compositionally biased region" description="Polar residues" evidence="1">
    <location>
        <begin position="41"/>
        <end position="50"/>
    </location>
</feature>
<dbReference type="AlphaFoldDB" id="A0A061REA8"/>
<protein>
    <submittedName>
        <fullName evidence="2">Uncharacterized protein</fullName>
    </submittedName>
</protein>
<feature type="compositionally biased region" description="Polar residues" evidence="1">
    <location>
        <begin position="1"/>
        <end position="15"/>
    </location>
</feature>
<dbReference type="EMBL" id="GBEZ01017502">
    <property type="protein sequence ID" value="JAC68841.1"/>
    <property type="molecule type" value="Transcribed_RNA"/>
</dbReference>